<dbReference type="GO" id="GO:0008270">
    <property type="term" value="F:zinc ion binding"/>
    <property type="evidence" value="ECO:0007669"/>
    <property type="project" value="UniProtKB-KW"/>
</dbReference>
<dbReference type="InterPro" id="IPR013087">
    <property type="entry name" value="Znf_C2H2_type"/>
</dbReference>
<evidence type="ECO:0000313" key="3">
    <source>
        <dbReference type="EMBL" id="CAI9099307.1"/>
    </source>
</evidence>
<keyword evidence="4" id="KW-1185">Reference proteome</keyword>
<dbReference type="EMBL" id="OX459120">
    <property type="protein sequence ID" value="CAI9099307.1"/>
    <property type="molecule type" value="Genomic_DNA"/>
</dbReference>
<evidence type="ECO:0000313" key="4">
    <source>
        <dbReference type="Proteomes" id="UP001161247"/>
    </source>
</evidence>
<dbReference type="Proteomes" id="UP001161247">
    <property type="component" value="Chromosome 3"/>
</dbReference>
<name>A0AAV1CUY9_OLDCO</name>
<organism evidence="3 4">
    <name type="scientific">Oldenlandia corymbosa var. corymbosa</name>
    <dbReference type="NCBI Taxonomy" id="529605"/>
    <lineage>
        <taxon>Eukaryota</taxon>
        <taxon>Viridiplantae</taxon>
        <taxon>Streptophyta</taxon>
        <taxon>Embryophyta</taxon>
        <taxon>Tracheophyta</taxon>
        <taxon>Spermatophyta</taxon>
        <taxon>Magnoliopsida</taxon>
        <taxon>eudicotyledons</taxon>
        <taxon>Gunneridae</taxon>
        <taxon>Pentapetalae</taxon>
        <taxon>asterids</taxon>
        <taxon>lamiids</taxon>
        <taxon>Gentianales</taxon>
        <taxon>Rubiaceae</taxon>
        <taxon>Rubioideae</taxon>
        <taxon>Spermacoceae</taxon>
        <taxon>Hedyotis-Oldenlandia complex</taxon>
        <taxon>Oldenlandia</taxon>
    </lineage>
</organism>
<dbReference type="PANTHER" id="PTHR47591:SF1">
    <property type="entry name" value="ZINC FINGER PROTEIN ZAT2-RELATED"/>
    <property type="match status" value="1"/>
</dbReference>
<gene>
    <name evidence="3" type="ORF">OLC1_LOCUS9357</name>
</gene>
<proteinExistence type="predicted"/>
<keyword evidence="1" id="KW-0862">Zinc</keyword>
<evidence type="ECO:0000259" key="2">
    <source>
        <dbReference type="PROSITE" id="PS50157"/>
    </source>
</evidence>
<dbReference type="SUPFAM" id="SSF57667">
    <property type="entry name" value="beta-beta-alpha zinc fingers"/>
    <property type="match status" value="1"/>
</dbReference>
<protein>
    <submittedName>
        <fullName evidence="3">OLC1v1036102C1</fullName>
    </submittedName>
</protein>
<dbReference type="PROSITE" id="PS00028">
    <property type="entry name" value="ZINC_FINGER_C2H2_1"/>
    <property type="match status" value="2"/>
</dbReference>
<dbReference type="Gene3D" id="3.30.160.60">
    <property type="entry name" value="Classic Zinc Finger"/>
    <property type="match status" value="1"/>
</dbReference>
<dbReference type="InterPro" id="IPR036236">
    <property type="entry name" value="Znf_C2H2_sf"/>
</dbReference>
<accession>A0AAV1CUY9</accession>
<dbReference type="AlphaFoldDB" id="A0AAV1CUY9"/>
<keyword evidence="1" id="KW-0479">Metal-binding</keyword>
<dbReference type="Pfam" id="PF13912">
    <property type="entry name" value="zf-C2H2_6"/>
    <property type="match status" value="2"/>
</dbReference>
<feature type="domain" description="C2H2-type" evidence="2">
    <location>
        <begin position="108"/>
        <end position="136"/>
    </location>
</feature>
<evidence type="ECO:0000256" key="1">
    <source>
        <dbReference type="PROSITE-ProRule" id="PRU00042"/>
    </source>
</evidence>
<sequence length="328" mass="36462">MDLNNFGWEGKEGKKNQPEYVGFVVSSGSFGSSKIQAFGGSKAREEGSFLVEKSVGFSSKDTPSFPVYHKHKDGILLEKLKISPKSSQDSGVLNSPSDDDTNNKKYAYFCKECNKGFSCGKALGGHMSSAHVQAKAHLRKLKIRQSEKFIKGYDGLLGSAFHGDQEEEEERYVCKLCGKEFPGSRSLYGHMRCHPDRNWRGMEPPSSKAKTLRARNRATSVVVVDDVHGRKYEDHVYSDMHEAEERVLESVGSDPAEDRSRDIGFSGLKDLSNALGGGWGITGKRGREAAMVKLDVEMERKEDLEMYEAVTQLIRLVNSGKAAENYQK</sequence>
<dbReference type="SMART" id="SM00355">
    <property type="entry name" value="ZnF_C2H2"/>
    <property type="match status" value="2"/>
</dbReference>
<reference evidence="3" key="1">
    <citation type="submission" date="2023-03" db="EMBL/GenBank/DDBJ databases">
        <authorList>
            <person name="Julca I."/>
        </authorList>
    </citation>
    <scope>NUCLEOTIDE SEQUENCE</scope>
</reference>
<dbReference type="PROSITE" id="PS50157">
    <property type="entry name" value="ZINC_FINGER_C2H2_2"/>
    <property type="match status" value="2"/>
</dbReference>
<feature type="domain" description="C2H2-type" evidence="2">
    <location>
        <begin position="172"/>
        <end position="199"/>
    </location>
</feature>
<keyword evidence="1" id="KW-0863">Zinc-finger</keyword>
<dbReference type="PANTHER" id="PTHR47591">
    <property type="entry name" value="ZINC FINGER PROTEIN ZAT2-RELATED"/>
    <property type="match status" value="1"/>
</dbReference>